<comment type="caution">
    <text evidence="1">The sequence shown here is derived from an EMBL/GenBank/DDBJ whole genome shotgun (WGS) entry which is preliminary data.</text>
</comment>
<reference evidence="2" key="1">
    <citation type="submission" date="2015-11" db="EMBL/GenBank/DDBJ databases">
        <title>Genomic diversity of Staphylococcus saprophyticus strains from urinary tract infections, animal surfaces, and fermented foods.</title>
        <authorList>
            <person name="Wolfe B.E."/>
        </authorList>
    </citation>
    <scope>NUCLEOTIDE SEQUENCE [LARGE SCALE GENOMIC DNA]</scope>
    <source>
        <strain evidence="2">738_7</strain>
    </source>
</reference>
<evidence type="ECO:0000313" key="2">
    <source>
        <dbReference type="Proteomes" id="UP000095464"/>
    </source>
</evidence>
<gene>
    <name evidence="1" type="ORF">ASS94_01390</name>
</gene>
<dbReference type="EMBL" id="LNPX01000005">
    <property type="protein sequence ID" value="OEK58835.1"/>
    <property type="molecule type" value="Genomic_DNA"/>
</dbReference>
<dbReference type="AlphaFoldDB" id="A0AAP7LUZ6"/>
<proteinExistence type="predicted"/>
<dbReference type="Proteomes" id="UP000095464">
    <property type="component" value="Unassembled WGS sequence"/>
</dbReference>
<name>A0AAP7LUZ6_9STAP</name>
<protein>
    <submittedName>
        <fullName evidence="1">Uncharacterized protein</fullName>
    </submittedName>
</protein>
<evidence type="ECO:0000313" key="1">
    <source>
        <dbReference type="EMBL" id="OEK58835.1"/>
    </source>
</evidence>
<sequence length="79" mass="9141">MESKMKCKHIFEFDTQQHKTYTDLNKAIGGYKMNENKDNLKEEIIKKQSPHPMFAVGTSGTGKKSYINELTNALRNDFK</sequence>
<organism evidence="1 2">
    <name type="scientific">Staphylococcus equorum</name>
    <dbReference type="NCBI Taxonomy" id="246432"/>
    <lineage>
        <taxon>Bacteria</taxon>
        <taxon>Bacillati</taxon>
        <taxon>Bacillota</taxon>
        <taxon>Bacilli</taxon>
        <taxon>Bacillales</taxon>
        <taxon>Staphylococcaceae</taxon>
        <taxon>Staphylococcus</taxon>
    </lineage>
</organism>
<accession>A0AAP7LUZ6</accession>